<proteinExistence type="predicted"/>
<dbReference type="EMBL" id="JAIWYP010000010">
    <property type="protein sequence ID" value="KAH3752699.1"/>
    <property type="molecule type" value="Genomic_DNA"/>
</dbReference>
<reference evidence="1" key="2">
    <citation type="submission" date="2020-11" db="EMBL/GenBank/DDBJ databases">
        <authorList>
            <person name="McCartney M.A."/>
            <person name="Auch B."/>
            <person name="Kono T."/>
            <person name="Mallez S."/>
            <person name="Becker A."/>
            <person name="Gohl D.M."/>
            <person name="Silverstein K.A.T."/>
            <person name="Koren S."/>
            <person name="Bechman K.B."/>
            <person name="Herman A."/>
            <person name="Abrahante J.E."/>
            <person name="Garbe J."/>
        </authorList>
    </citation>
    <scope>NUCLEOTIDE SEQUENCE</scope>
    <source>
        <strain evidence="1">Duluth1</strain>
        <tissue evidence="1">Whole animal</tissue>
    </source>
</reference>
<comment type="caution">
    <text evidence="1">The sequence shown here is derived from an EMBL/GenBank/DDBJ whole genome shotgun (WGS) entry which is preliminary data.</text>
</comment>
<dbReference type="Proteomes" id="UP000828390">
    <property type="component" value="Unassembled WGS sequence"/>
</dbReference>
<reference evidence="1" key="1">
    <citation type="journal article" date="2019" name="bioRxiv">
        <title>The Genome of the Zebra Mussel, Dreissena polymorpha: A Resource for Invasive Species Research.</title>
        <authorList>
            <person name="McCartney M.A."/>
            <person name="Auch B."/>
            <person name="Kono T."/>
            <person name="Mallez S."/>
            <person name="Zhang Y."/>
            <person name="Obille A."/>
            <person name="Becker A."/>
            <person name="Abrahante J.E."/>
            <person name="Garbe J."/>
            <person name="Badalamenti J.P."/>
            <person name="Herman A."/>
            <person name="Mangelson H."/>
            <person name="Liachko I."/>
            <person name="Sullivan S."/>
            <person name="Sone E.D."/>
            <person name="Koren S."/>
            <person name="Silverstein K.A.T."/>
            <person name="Beckman K.B."/>
            <person name="Gohl D.M."/>
        </authorList>
    </citation>
    <scope>NUCLEOTIDE SEQUENCE</scope>
    <source>
        <strain evidence="1">Duluth1</strain>
        <tissue evidence="1">Whole animal</tissue>
    </source>
</reference>
<organism evidence="1 2">
    <name type="scientific">Dreissena polymorpha</name>
    <name type="common">Zebra mussel</name>
    <name type="synonym">Mytilus polymorpha</name>
    <dbReference type="NCBI Taxonomy" id="45954"/>
    <lineage>
        <taxon>Eukaryota</taxon>
        <taxon>Metazoa</taxon>
        <taxon>Spiralia</taxon>
        <taxon>Lophotrochozoa</taxon>
        <taxon>Mollusca</taxon>
        <taxon>Bivalvia</taxon>
        <taxon>Autobranchia</taxon>
        <taxon>Heteroconchia</taxon>
        <taxon>Euheterodonta</taxon>
        <taxon>Imparidentia</taxon>
        <taxon>Neoheterodontei</taxon>
        <taxon>Myida</taxon>
        <taxon>Dreissenoidea</taxon>
        <taxon>Dreissenidae</taxon>
        <taxon>Dreissena</taxon>
    </lineage>
</organism>
<sequence>MTPANIQSAFRKSDIFPYANDVVPIQKLFPCERFREKDPIGKVKALKGGEEAVKLFMEQHIKTSQDLCSIKKACPMC</sequence>
<protein>
    <submittedName>
        <fullName evidence="1">Uncharacterized protein</fullName>
    </submittedName>
</protein>
<accession>A0A9D4DNT8</accession>
<keyword evidence="2" id="KW-1185">Reference proteome</keyword>
<evidence type="ECO:0000313" key="2">
    <source>
        <dbReference type="Proteomes" id="UP000828390"/>
    </source>
</evidence>
<gene>
    <name evidence="1" type="ORF">DPMN_187325</name>
</gene>
<dbReference type="AlphaFoldDB" id="A0A9D4DNT8"/>
<name>A0A9D4DNT8_DREPO</name>
<evidence type="ECO:0000313" key="1">
    <source>
        <dbReference type="EMBL" id="KAH3752699.1"/>
    </source>
</evidence>